<dbReference type="PROSITE" id="PS50059">
    <property type="entry name" value="FKBP_PPIASE"/>
    <property type="match status" value="1"/>
</dbReference>
<dbReference type="GO" id="GO:0005737">
    <property type="term" value="C:cytoplasm"/>
    <property type="evidence" value="ECO:0007669"/>
    <property type="project" value="UniProtKB-SubCell"/>
</dbReference>
<accession>A0A1X9NCE1</accession>
<keyword evidence="5 9" id="KW-0697">Rotamase</keyword>
<evidence type="ECO:0000256" key="9">
    <source>
        <dbReference type="PROSITE-ProRule" id="PRU00277"/>
    </source>
</evidence>
<dbReference type="KEGG" id="osg:BST96_05185"/>
<dbReference type="OrthoDB" id="9808891at2"/>
<feature type="domain" description="PPIase FKBP-type" evidence="11">
    <location>
        <begin position="6"/>
        <end position="69"/>
    </location>
</feature>
<dbReference type="InterPro" id="IPR001179">
    <property type="entry name" value="PPIase_FKBP_dom"/>
</dbReference>
<evidence type="ECO:0000256" key="1">
    <source>
        <dbReference type="ARBA" id="ARBA00000971"/>
    </source>
</evidence>
<evidence type="ECO:0000256" key="4">
    <source>
        <dbReference type="ARBA" id="ARBA00022490"/>
    </source>
</evidence>
<dbReference type="Gene3D" id="3.10.50.40">
    <property type="match status" value="1"/>
</dbReference>
<dbReference type="Pfam" id="PF00254">
    <property type="entry name" value="FKBP_C"/>
    <property type="match status" value="1"/>
</dbReference>
<dbReference type="EC" id="5.2.1.8" evidence="10"/>
<comment type="similarity">
    <text evidence="3 10">Belongs to the FKBP-type PPIase family.</text>
</comment>
<evidence type="ECO:0000256" key="10">
    <source>
        <dbReference type="RuleBase" id="RU003915"/>
    </source>
</evidence>
<keyword evidence="4" id="KW-0963">Cytoplasm</keyword>
<dbReference type="PANTHER" id="PTHR47861:SF3">
    <property type="entry name" value="FKBP-TYPE PEPTIDYL-PROLYL CIS-TRANS ISOMERASE SLYD"/>
    <property type="match status" value="1"/>
</dbReference>
<dbReference type="GO" id="GO:0042026">
    <property type="term" value="P:protein refolding"/>
    <property type="evidence" value="ECO:0007669"/>
    <property type="project" value="UniProtKB-ARBA"/>
</dbReference>
<reference evidence="12 13" key="1">
    <citation type="submission" date="2016-11" db="EMBL/GenBank/DDBJ databases">
        <title>Trade-off between light-utilization and light-protection in marine flavobacteria.</title>
        <authorList>
            <person name="Kumagai Y."/>
        </authorList>
    </citation>
    <scope>NUCLEOTIDE SEQUENCE [LARGE SCALE GENOMIC DNA]</scope>
    <source>
        <strain evidence="12 13">NBRC 107125</strain>
    </source>
</reference>
<comment type="subcellular location">
    <subcellularLocation>
        <location evidence="2">Cytoplasm</location>
    </subcellularLocation>
</comment>
<evidence type="ECO:0000259" key="11">
    <source>
        <dbReference type="PROSITE" id="PS50059"/>
    </source>
</evidence>
<organism evidence="12 13">
    <name type="scientific">Oceanicoccus sagamiensis</name>
    <dbReference type="NCBI Taxonomy" id="716816"/>
    <lineage>
        <taxon>Bacteria</taxon>
        <taxon>Pseudomonadati</taxon>
        <taxon>Pseudomonadota</taxon>
        <taxon>Gammaproteobacteria</taxon>
        <taxon>Cellvibrionales</taxon>
        <taxon>Spongiibacteraceae</taxon>
        <taxon>Oceanicoccus</taxon>
    </lineage>
</organism>
<evidence type="ECO:0000256" key="6">
    <source>
        <dbReference type="ARBA" id="ARBA00023186"/>
    </source>
</evidence>
<evidence type="ECO:0000313" key="12">
    <source>
        <dbReference type="EMBL" id="ARN73565.1"/>
    </source>
</evidence>
<evidence type="ECO:0000256" key="5">
    <source>
        <dbReference type="ARBA" id="ARBA00023110"/>
    </source>
</evidence>
<protein>
    <recommendedName>
        <fullName evidence="10">Peptidyl-prolyl cis-trans isomerase</fullName>
        <ecNumber evidence="10">5.2.1.8</ecNumber>
    </recommendedName>
</protein>
<sequence length="160" mass="17293">MQISNNTVVSFHYTVLNEAGEEVETSRGEDPSLCLIGANNTLAGVEQAMIGKQAGDSFKVSLEPHLAYGLYSEKNKDRISAKYLKHEGKLKVGKVVRLNTNQGYKTGTILKVGKFNVDIDLNHPLAGQAVSFDIEIMAVRDGTAEEIAHGHAHGIGGHNH</sequence>
<evidence type="ECO:0000256" key="7">
    <source>
        <dbReference type="ARBA" id="ARBA00023235"/>
    </source>
</evidence>
<dbReference type="Proteomes" id="UP000193450">
    <property type="component" value="Chromosome"/>
</dbReference>
<comment type="function">
    <text evidence="8">Also involved in hydrogenase metallocenter assembly, probably by participating in the nickel insertion step. This function in hydrogenase biosynthesis requires chaperone activity and the presence of the metal-binding domain, but not PPIase activity.</text>
</comment>
<comment type="catalytic activity">
    <reaction evidence="1 9 10">
        <text>[protein]-peptidylproline (omega=180) = [protein]-peptidylproline (omega=0)</text>
        <dbReference type="Rhea" id="RHEA:16237"/>
        <dbReference type="Rhea" id="RHEA-COMP:10747"/>
        <dbReference type="Rhea" id="RHEA-COMP:10748"/>
        <dbReference type="ChEBI" id="CHEBI:83833"/>
        <dbReference type="ChEBI" id="CHEBI:83834"/>
        <dbReference type="EC" id="5.2.1.8"/>
    </reaction>
</comment>
<keyword evidence="6" id="KW-0143">Chaperone</keyword>
<keyword evidence="7 9" id="KW-0413">Isomerase</keyword>
<gene>
    <name evidence="12" type="ORF">BST96_05185</name>
</gene>
<dbReference type="GO" id="GO:0003755">
    <property type="term" value="F:peptidyl-prolyl cis-trans isomerase activity"/>
    <property type="evidence" value="ECO:0007669"/>
    <property type="project" value="UniProtKB-UniRule"/>
</dbReference>
<dbReference type="SUPFAM" id="SSF54534">
    <property type="entry name" value="FKBP-like"/>
    <property type="match status" value="1"/>
</dbReference>
<proteinExistence type="inferred from homology"/>
<dbReference type="PANTHER" id="PTHR47861">
    <property type="entry name" value="FKBP-TYPE PEPTIDYL-PROLYL CIS-TRANS ISOMERASE SLYD"/>
    <property type="match status" value="1"/>
</dbReference>
<evidence type="ECO:0000256" key="8">
    <source>
        <dbReference type="ARBA" id="ARBA00037071"/>
    </source>
</evidence>
<evidence type="ECO:0000256" key="3">
    <source>
        <dbReference type="ARBA" id="ARBA00006577"/>
    </source>
</evidence>
<name>A0A1X9NCE1_9GAMM</name>
<dbReference type="EMBL" id="CP019343">
    <property type="protein sequence ID" value="ARN73565.1"/>
    <property type="molecule type" value="Genomic_DNA"/>
</dbReference>
<dbReference type="InterPro" id="IPR046357">
    <property type="entry name" value="PPIase_dom_sf"/>
</dbReference>
<evidence type="ECO:0000313" key="13">
    <source>
        <dbReference type="Proteomes" id="UP000193450"/>
    </source>
</evidence>
<evidence type="ECO:0000256" key="2">
    <source>
        <dbReference type="ARBA" id="ARBA00004496"/>
    </source>
</evidence>
<dbReference type="RefSeq" id="WP_085757677.1">
    <property type="nucleotide sequence ID" value="NZ_CP019343.1"/>
</dbReference>
<keyword evidence="13" id="KW-1185">Reference proteome</keyword>
<dbReference type="STRING" id="716816.BST96_05185"/>
<dbReference type="AlphaFoldDB" id="A0A1X9NCE1"/>